<evidence type="ECO:0000256" key="7">
    <source>
        <dbReference type="ARBA" id="ARBA00023077"/>
    </source>
</evidence>
<evidence type="ECO:0000259" key="15">
    <source>
        <dbReference type="Pfam" id="PF00593"/>
    </source>
</evidence>
<dbReference type="OrthoDB" id="9764669at2"/>
<dbReference type="PANTHER" id="PTHR30069:SF29">
    <property type="entry name" value="HEMOGLOBIN AND HEMOGLOBIN-HAPTOGLOBIN-BINDING PROTEIN 1-RELATED"/>
    <property type="match status" value="1"/>
</dbReference>
<organism evidence="17 18">
    <name type="scientific">Lacimicrobium alkaliphilum</name>
    <dbReference type="NCBI Taxonomy" id="1526571"/>
    <lineage>
        <taxon>Bacteria</taxon>
        <taxon>Pseudomonadati</taxon>
        <taxon>Pseudomonadota</taxon>
        <taxon>Gammaproteobacteria</taxon>
        <taxon>Alteromonadales</taxon>
        <taxon>Alteromonadaceae</taxon>
        <taxon>Lacimicrobium</taxon>
    </lineage>
</organism>
<dbReference type="InterPro" id="IPR037066">
    <property type="entry name" value="Plug_dom_sf"/>
</dbReference>
<evidence type="ECO:0000256" key="2">
    <source>
        <dbReference type="ARBA" id="ARBA00008143"/>
    </source>
</evidence>
<keyword evidence="10 11" id="KW-0998">Cell outer membrane</keyword>
<feature type="domain" description="TonB-dependent receptor plug" evidence="16">
    <location>
        <begin position="47"/>
        <end position="155"/>
    </location>
</feature>
<evidence type="ECO:0000256" key="3">
    <source>
        <dbReference type="ARBA" id="ARBA00022448"/>
    </source>
</evidence>
<evidence type="ECO:0000256" key="1">
    <source>
        <dbReference type="ARBA" id="ARBA00004571"/>
    </source>
</evidence>
<evidence type="ECO:0000256" key="5">
    <source>
        <dbReference type="ARBA" id="ARBA00022692"/>
    </source>
</evidence>
<dbReference type="InterPro" id="IPR000531">
    <property type="entry name" value="Beta-barrel_TonB"/>
</dbReference>
<keyword evidence="5 11" id="KW-0812">Transmembrane</keyword>
<keyword evidence="4 11" id="KW-1134">Transmembrane beta strand</keyword>
<dbReference type="Pfam" id="PF07715">
    <property type="entry name" value="Plug"/>
    <property type="match status" value="1"/>
</dbReference>
<dbReference type="RefSeq" id="WP_062475796.1">
    <property type="nucleotide sequence ID" value="NZ_CP013650.1"/>
</dbReference>
<comment type="similarity">
    <text evidence="2">Belongs to the TonB-dependent receptor family. Hemoglobin/haptoglobin binding protein subfamily.</text>
</comment>
<feature type="domain" description="TonB-dependent receptor-like beta-barrel" evidence="15">
    <location>
        <begin position="223"/>
        <end position="658"/>
    </location>
</feature>
<dbReference type="NCBIfam" id="TIGR01786">
    <property type="entry name" value="TonB-hemlactrns"/>
    <property type="match status" value="1"/>
</dbReference>
<dbReference type="PROSITE" id="PS52016">
    <property type="entry name" value="TONB_DEPENDENT_REC_3"/>
    <property type="match status" value="1"/>
</dbReference>
<feature type="short sequence motif" description="TonB C-terminal box" evidence="12">
    <location>
        <begin position="679"/>
        <end position="696"/>
    </location>
</feature>
<evidence type="ECO:0000256" key="11">
    <source>
        <dbReference type="PROSITE-ProRule" id="PRU01360"/>
    </source>
</evidence>
<dbReference type="GO" id="GO:0044718">
    <property type="term" value="P:siderophore transmembrane transport"/>
    <property type="evidence" value="ECO:0007669"/>
    <property type="project" value="TreeGrafter"/>
</dbReference>
<dbReference type="InterPro" id="IPR039426">
    <property type="entry name" value="TonB-dep_rcpt-like"/>
</dbReference>
<accession>A0A0U3AW61</accession>
<dbReference type="NCBIfam" id="TIGR01785">
    <property type="entry name" value="TonB-hemin"/>
    <property type="match status" value="1"/>
</dbReference>
<proteinExistence type="inferred from homology"/>
<dbReference type="SUPFAM" id="SSF56935">
    <property type="entry name" value="Porins"/>
    <property type="match status" value="1"/>
</dbReference>
<evidence type="ECO:0000256" key="12">
    <source>
        <dbReference type="PROSITE-ProRule" id="PRU10144"/>
    </source>
</evidence>
<dbReference type="Pfam" id="PF00593">
    <property type="entry name" value="TonB_dep_Rec_b-barrel"/>
    <property type="match status" value="1"/>
</dbReference>
<comment type="subcellular location">
    <subcellularLocation>
        <location evidence="1 11">Cell outer membrane</location>
        <topology evidence="1 11">Multi-pass membrane protein</topology>
    </subcellularLocation>
</comment>
<evidence type="ECO:0000313" key="18">
    <source>
        <dbReference type="Proteomes" id="UP000068447"/>
    </source>
</evidence>
<gene>
    <name evidence="17" type="ORF">AT746_02120</name>
</gene>
<dbReference type="InterPro" id="IPR012910">
    <property type="entry name" value="Plug_dom"/>
</dbReference>
<keyword evidence="9" id="KW-0675">Receptor</keyword>
<dbReference type="GO" id="GO:0015232">
    <property type="term" value="F:heme transmembrane transporter activity"/>
    <property type="evidence" value="ECO:0007669"/>
    <property type="project" value="InterPro"/>
</dbReference>
<dbReference type="EMBL" id="CP013650">
    <property type="protein sequence ID" value="ALS97192.1"/>
    <property type="molecule type" value="Genomic_DNA"/>
</dbReference>
<evidence type="ECO:0000256" key="10">
    <source>
        <dbReference type="ARBA" id="ARBA00023237"/>
    </source>
</evidence>
<evidence type="ECO:0000256" key="9">
    <source>
        <dbReference type="ARBA" id="ARBA00023170"/>
    </source>
</evidence>
<keyword evidence="8 11" id="KW-0472">Membrane</keyword>
<keyword evidence="6 14" id="KW-0732">Signal</keyword>
<evidence type="ECO:0000256" key="4">
    <source>
        <dbReference type="ARBA" id="ARBA00022452"/>
    </source>
</evidence>
<dbReference type="CDD" id="cd01347">
    <property type="entry name" value="ligand_gated_channel"/>
    <property type="match status" value="1"/>
</dbReference>
<dbReference type="Gene3D" id="2.40.170.20">
    <property type="entry name" value="TonB-dependent receptor, beta-barrel domain"/>
    <property type="match status" value="1"/>
</dbReference>
<dbReference type="AlphaFoldDB" id="A0A0U3AW61"/>
<evidence type="ECO:0000256" key="13">
    <source>
        <dbReference type="RuleBase" id="RU003357"/>
    </source>
</evidence>
<dbReference type="InterPro" id="IPR010949">
    <property type="entry name" value="TonB_Hb/transfer/lactofer_rcpt"/>
</dbReference>
<dbReference type="Gene3D" id="2.170.130.10">
    <property type="entry name" value="TonB-dependent receptor, plug domain"/>
    <property type="match status" value="1"/>
</dbReference>
<reference evidence="17 18" key="1">
    <citation type="submission" date="2015-12" db="EMBL/GenBank/DDBJ databases">
        <title>Complete genome of Lacimicrobium alkaliphilum KCTC 32984.</title>
        <authorList>
            <person name="Kim S.-G."/>
            <person name="Lee Y.-J."/>
        </authorList>
    </citation>
    <scope>NUCLEOTIDE SEQUENCE [LARGE SCALE GENOMIC DNA]</scope>
    <source>
        <strain evidence="17 18">YelD216</strain>
    </source>
</reference>
<dbReference type="GO" id="GO:0009279">
    <property type="term" value="C:cell outer membrane"/>
    <property type="evidence" value="ECO:0007669"/>
    <property type="project" value="UniProtKB-SubCell"/>
</dbReference>
<dbReference type="InterPro" id="IPR010917">
    <property type="entry name" value="TonB_rcpt_CS"/>
</dbReference>
<keyword evidence="18" id="KW-1185">Reference proteome</keyword>
<dbReference type="InterPro" id="IPR011276">
    <property type="entry name" value="TonB_haem/Hb_rcpt"/>
</dbReference>
<dbReference type="Proteomes" id="UP000068447">
    <property type="component" value="Chromosome"/>
</dbReference>
<dbReference type="GO" id="GO:0015344">
    <property type="term" value="F:siderophore uptake transmembrane transporter activity"/>
    <property type="evidence" value="ECO:0007669"/>
    <property type="project" value="TreeGrafter"/>
</dbReference>
<evidence type="ECO:0000256" key="6">
    <source>
        <dbReference type="ARBA" id="ARBA00022729"/>
    </source>
</evidence>
<feature type="signal peptide" evidence="14">
    <location>
        <begin position="1"/>
        <end position="23"/>
    </location>
</feature>
<evidence type="ECO:0000256" key="8">
    <source>
        <dbReference type="ARBA" id="ARBA00023136"/>
    </source>
</evidence>
<keyword evidence="7 13" id="KW-0798">TonB box</keyword>
<dbReference type="PROSITE" id="PS01156">
    <property type="entry name" value="TONB_DEPENDENT_REC_2"/>
    <property type="match status" value="1"/>
</dbReference>
<keyword evidence="3 11" id="KW-0813">Transport</keyword>
<protein>
    <recommendedName>
        <fullName evidence="19">Ligand-gated channel</fullName>
    </recommendedName>
</protein>
<dbReference type="InterPro" id="IPR036942">
    <property type="entry name" value="Beta-barrel_TonB_sf"/>
</dbReference>
<evidence type="ECO:0000256" key="14">
    <source>
        <dbReference type="SAM" id="SignalP"/>
    </source>
</evidence>
<dbReference type="STRING" id="1526571.AT746_02120"/>
<sequence>MGKFRITPLSLALASLFIGTSVAEEVPGLAPTHDVIVVTGSRIEQKLKDVAGSVAVMEGADIERQLSNSLADVFRYDPSISSTGKAGQAQELSIRGIGGNRLIYIKDGRRLNDGYAGGGGLLVGRGYLDVAQIERIEVAKSAASSLYGSDGLGGIVVITTPDPKDLLGGATQHSRLSLGYQGLSDETNTNITHARSWGDTQGMASFSYREGNETQNFAETLPGYDYDNYSLLSKLNWDISHQQQLKLTLDGYRQQNQQVISAGSNETDDLDKQLALSLDYTSQLASQWYDTMATQLYISDYRQKSLQVRAGAGQTGPYTDHNDYRFEQQILGFRWQGDKVVKGQRLDQHWVFGTDIDYYDTLRPRYKTRVKTDGTLSQDREPQKAFPGAETLLGGVFVQNNMVLTSLPLKLVAGLRLDHYRMQANKDPLYDPSLLADITETALSPKLGMIYSYNEQLNLYAQYAQGFKIPPHDQAYQNHGVEPFYAILPNPDLEPETSYASELGLKYHNGDISLNLAAFYADFDDFIDSVVVGTSPTFIPGVQRVEYQYQNKDGAHIYGAEVSLNAWLNDYWEISTAIAYSQGKDSQTYLSSISPLSGTMMLRYNADNYYIGTLLSAAANMSKVPDNDSAQAAGWGRLDILAGLDLGQWRLNLALQNLLDKEYIPYQSIAGQPADTPRNQYSQPGRSLSAQLTYQF</sequence>
<dbReference type="KEGG" id="lal:AT746_02120"/>
<name>A0A0U3AW61_9ALTE</name>
<feature type="chain" id="PRO_5006836222" description="Ligand-gated channel" evidence="14">
    <location>
        <begin position="24"/>
        <end position="696"/>
    </location>
</feature>
<evidence type="ECO:0008006" key="19">
    <source>
        <dbReference type="Google" id="ProtNLM"/>
    </source>
</evidence>
<evidence type="ECO:0000313" key="17">
    <source>
        <dbReference type="EMBL" id="ALS97192.1"/>
    </source>
</evidence>
<evidence type="ECO:0000259" key="16">
    <source>
        <dbReference type="Pfam" id="PF07715"/>
    </source>
</evidence>
<dbReference type="PANTHER" id="PTHR30069">
    <property type="entry name" value="TONB-DEPENDENT OUTER MEMBRANE RECEPTOR"/>
    <property type="match status" value="1"/>
</dbReference>